<dbReference type="Proteomes" id="UP000198412">
    <property type="component" value="Unassembled WGS sequence"/>
</dbReference>
<protein>
    <submittedName>
        <fullName evidence="1">Uncharacterized protein</fullName>
    </submittedName>
</protein>
<dbReference type="EMBL" id="FZNX01000001">
    <property type="protein sequence ID" value="SNR33062.1"/>
    <property type="molecule type" value="Genomic_DNA"/>
</dbReference>
<dbReference type="RefSeq" id="WP_089376753.1">
    <property type="nucleotide sequence ID" value="NZ_FZNX01000001.1"/>
</dbReference>
<evidence type="ECO:0000313" key="2">
    <source>
        <dbReference type="Proteomes" id="UP000198412"/>
    </source>
</evidence>
<reference evidence="2" key="1">
    <citation type="submission" date="2017-06" db="EMBL/GenBank/DDBJ databases">
        <authorList>
            <person name="Varghese N."/>
            <person name="Submissions S."/>
        </authorList>
    </citation>
    <scope>NUCLEOTIDE SEQUENCE [LARGE SCALE GENOMIC DNA]</scope>
    <source>
        <strain evidence="2">DSM 27993</strain>
    </source>
</reference>
<sequence>MFLTVANLLLVCEAKHTEKFDEEQLKRTWNIAEVCAKLLYKDLGFIEPPIHTAFKLGAAIYNSHISWLEILEITKETYKINDRTIIVIKAGVDLLIRKFSK</sequence>
<accession>A0A238VF93</accession>
<keyword evidence="2" id="KW-1185">Reference proteome</keyword>
<dbReference type="OrthoDB" id="9987035at2"/>
<proteinExistence type="predicted"/>
<gene>
    <name evidence="1" type="ORF">SAMN04488111_0405</name>
</gene>
<dbReference type="AlphaFoldDB" id="A0A238VF93"/>
<name>A0A238VF93_9FLAO</name>
<evidence type="ECO:0000313" key="1">
    <source>
        <dbReference type="EMBL" id="SNR33062.1"/>
    </source>
</evidence>
<organism evidence="1 2">
    <name type="scientific">Lutibacter flavus</name>
    <dbReference type="NCBI Taxonomy" id="691689"/>
    <lineage>
        <taxon>Bacteria</taxon>
        <taxon>Pseudomonadati</taxon>
        <taxon>Bacteroidota</taxon>
        <taxon>Flavobacteriia</taxon>
        <taxon>Flavobacteriales</taxon>
        <taxon>Flavobacteriaceae</taxon>
        <taxon>Lutibacter</taxon>
    </lineage>
</organism>